<dbReference type="Proteomes" id="UP001279734">
    <property type="component" value="Unassembled WGS sequence"/>
</dbReference>
<dbReference type="InterPro" id="IPR048972">
    <property type="entry name" value="PMI1_PMIR1-2_C"/>
</dbReference>
<dbReference type="PANTHER" id="PTHR33414:SF10">
    <property type="entry name" value="PROTEIN PLASTID MOVEMENT IMPAIRED 1-RELATED 2"/>
    <property type="match status" value="1"/>
</dbReference>
<dbReference type="PROSITE" id="PS51840">
    <property type="entry name" value="C2_NT"/>
    <property type="match status" value="1"/>
</dbReference>
<feature type="domain" description="C2 NT-type" evidence="1">
    <location>
        <begin position="92"/>
        <end position="240"/>
    </location>
</feature>
<evidence type="ECO:0000259" key="1">
    <source>
        <dbReference type="PROSITE" id="PS51840"/>
    </source>
</evidence>
<protein>
    <recommendedName>
        <fullName evidence="1">C2 NT-type domain-containing protein</fullName>
    </recommendedName>
</protein>
<dbReference type="Pfam" id="PF21745">
    <property type="entry name" value="PMI1_PMIR1-2_C"/>
    <property type="match status" value="1"/>
</dbReference>
<name>A0AAD3RVS6_NEPGR</name>
<dbReference type="InterPro" id="IPR039614">
    <property type="entry name" value="PMI1-like"/>
</dbReference>
<dbReference type="Pfam" id="PF10358">
    <property type="entry name" value="NT-C2"/>
    <property type="match status" value="1"/>
</dbReference>
<comment type="caution">
    <text evidence="2">The sequence shown here is derived from an EMBL/GenBank/DDBJ whole genome shotgun (WGS) entry which is preliminary data.</text>
</comment>
<dbReference type="PANTHER" id="PTHR33414">
    <property type="entry name" value="PROTEIN PLASTID MOVEMENT IMPAIRED 1-RELATED 1"/>
    <property type="match status" value="1"/>
</dbReference>
<sequence length="1104" mass="122494">MVLSKFDYENTNDSVSSSGQLLRSIEEISNALYVHNISQKCLIPSSNGRSRSTEKTHLLDAKSKSKIGFNERELSHKNKKSSVWLWKPLKALFHLWHRKLTCCFFCHVHFIENLPSSFNGLSLSVHWKKKDNVMRTVPSRVSDGVVQFEDTLMNRCSVYATRTGPGNFVKYEPKYFLLYASVDGTMGLGVGKHWVDLTRLLPLTFEELKEDKSSGKWTTSFKLAGKAKGATLHVSFGFLVLRGNLVELGSYKNLPLIVNLQQNQLCPTDNNASFVDGKGNGMLRQVASIPCNLIYESPNSSECSDGENVHKALPGHGPEFSTSISFFYREDVDEHSMVDSAKFDFAFKQLDPLKPMPNTYSHTGKNFHGNEPDGVKFILNEKGVKLGWAEEEQLKLEESAAESFDLSTAEVIDVDEIFKDELGASDEKIKSDVKDNRTGGCAKDALLEEHNYVSTEGSEMEEELDFREMFISETVDGESSVAKHQFLEEEIVEESKLNHEADKIVKSLSLDDLAEAVVNDFFNLLEDNHAPVAIDSDSDHESPTGNLWKHFEEDIMGSNNLFIDFDALEEACEFSFAASSVSCLVNPMKGIDAVCAPAVGVKHRTMNHPTRRKTKAKALEHLETCSLMQKWGLNEEAFRSSPRNRTGGFGSPIFLPSKEPIGLPPLVEAKPSIVQLKSGGLLWSLNPVMFGNAKNPLLMQASQSIVLPAAMGSDIMDILQFMASVGTERLSKKAQKLMPLEEVSGKLMEELAVEASWKVGPERLDSSQGGANAEPEVRVSPPASSFNNLSSCLLNDHTGSQYISINDLVPVVMDRFEFLSIEGLRIQSGMSDKEAPSIANCGASSDIHKDIEGLMDFSVSPDEWLRLDAGIFGDVNQINEHALKVLAAHNAKPCCCDKRKVARRGNEETAACKCGLLGNNLTVSLMIQLRDPLRNNEPVGAPMLALVQVERIFGHPIPEINDRLSEDRSIIVDSQQEPREIMEGMDGEVKNESYGEGIPRFKMKKVHVAGLSLGSSNQEIWATKRQQESAARWMIANSMNKICKPQFSKLKAIVSLSSQVNRKSHPGNFLWSISHDDDIDAQDELGAQCPHTRNPDIIFPKEVL</sequence>
<dbReference type="InterPro" id="IPR019448">
    <property type="entry name" value="NT-C2"/>
</dbReference>
<reference evidence="2" key="1">
    <citation type="submission" date="2023-05" db="EMBL/GenBank/DDBJ databases">
        <title>Nepenthes gracilis genome sequencing.</title>
        <authorList>
            <person name="Fukushima K."/>
        </authorList>
    </citation>
    <scope>NUCLEOTIDE SEQUENCE</scope>
    <source>
        <strain evidence="2">SING2019-196</strain>
    </source>
</reference>
<evidence type="ECO:0000313" key="3">
    <source>
        <dbReference type="Proteomes" id="UP001279734"/>
    </source>
</evidence>
<organism evidence="2 3">
    <name type="scientific">Nepenthes gracilis</name>
    <name type="common">Slender pitcher plant</name>
    <dbReference type="NCBI Taxonomy" id="150966"/>
    <lineage>
        <taxon>Eukaryota</taxon>
        <taxon>Viridiplantae</taxon>
        <taxon>Streptophyta</taxon>
        <taxon>Embryophyta</taxon>
        <taxon>Tracheophyta</taxon>
        <taxon>Spermatophyta</taxon>
        <taxon>Magnoliopsida</taxon>
        <taxon>eudicotyledons</taxon>
        <taxon>Gunneridae</taxon>
        <taxon>Pentapetalae</taxon>
        <taxon>Caryophyllales</taxon>
        <taxon>Nepenthaceae</taxon>
        <taxon>Nepenthes</taxon>
    </lineage>
</organism>
<evidence type="ECO:0000313" key="2">
    <source>
        <dbReference type="EMBL" id="GMG99131.1"/>
    </source>
</evidence>
<proteinExistence type="predicted"/>
<dbReference type="AlphaFoldDB" id="A0AAD3RVS6"/>
<dbReference type="EMBL" id="BSYO01000001">
    <property type="protein sequence ID" value="GMG99131.1"/>
    <property type="molecule type" value="Genomic_DNA"/>
</dbReference>
<keyword evidence="3" id="KW-1185">Reference proteome</keyword>
<gene>
    <name evidence="2" type="ORF">Nepgr_000971</name>
</gene>
<accession>A0AAD3RVS6</accession>